<accession>A0A183NYI8</accession>
<dbReference type="Proteomes" id="UP000269396">
    <property type="component" value="Unassembled WGS sequence"/>
</dbReference>
<name>A0A183NYI8_9TREM</name>
<dbReference type="AlphaFoldDB" id="A0A183NYI8"/>
<evidence type="ECO:0000313" key="2">
    <source>
        <dbReference type="Proteomes" id="UP000269396"/>
    </source>
</evidence>
<protein>
    <submittedName>
        <fullName evidence="1">Uncharacterized protein</fullName>
    </submittedName>
</protein>
<gene>
    <name evidence="1" type="ORF">SMTD_LOCUS7174</name>
</gene>
<organism evidence="1 2">
    <name type="scientific">Schistosoma mattheei</name>
    <dbReference type="NCBI Taxonomy" id="31246"/>
    <lineage>
        <taxon>Eukaryota</taxon>
        <taxon>Metazoa</taxon>
        <taxon>Spiralia</taxon>
        <taxon>Lophotrochozoa</taxon>
        <taxon>Platyhelminthes</taxon>
        <taxon>Trematoda</taxon>
        <taxon>Digenea</taxon>
        <taxon>Strigeidida</taxon>
        <taxon>Schistosomatoidea</taxon>
        <taxon>Schistosomatidae</taxon>
        <taxon>Schistosoma</taxon>
    </lineage>
</organism>
<keyword evidence="2" id="KW-1185">Reference proteome</keyword>
<reference evidence="1 2" key="1">
    <citation type="submission" date="2018-11" db="EMBL/GenBank/DDBJ databases">
        <authorList>
            <consortium name="Pathogen Informatics"/>
        </authorList>
    </citation>
    <scope>NUCLEOTIDE SEQUENCE [LARGE SCALE GENOMIC DNA]</scope>
    <source>
        <strain>Denwood</strain>
        <strain evidence="2">Zambia</strain>
    </source>
</reference>
<dbReference type="EMBL" id="UZAL01028036">
    <property type="protein sequence ID" value="VDP37936.1"/>
    <property type="molecule type" value="Genomic_DNA"/>
</dbReference>
<evidence type="ECO:0000313" key="1">
    <source>
        <dbReference type="EMBL" id="VDP37936.1"/>
    </source>
</evidence>
<proteinExistence type="predicted"/>
<sequence>MRIVMSMCAYNLVVTWTFTRSSVFCKRDKIKKYYTTECIW</sequence>